<organism evidence="2 3">
    <name type="scientific">Oidiodendron maius (strain Zn)</name>
    <dbReference type="NCBI Taxonomy" id="913774"/>
    <lineage>
        <taxon>Eukaryota</taxon>
        <taxon>Fungi</taxon>
        <taxon>Dikarya</taxon>
        <taxon>Ascomycota</taxon>
        <taxon>Pezizomycotina</taxon>
        <taxon>Leotiomycetes</taxon>
        <taxon>Leotiomycetes incertae sedis</taxon>
        <taxon>Myxotrichaceae</taxon>
        <taxon>Oidiodendron</taxon>
    </lineage>
</organism>
<dbReference type="InterPro" id="IPR023214">
    <property type="entry name" value="HAD_sf"/>
</dbReference>
<dbReference type="SUPFAM" id="SSF56784">
    <property type="entry name" value="HAD-like"/>
    <property type="match status" value="1"/>
</dbReference>
<dbReference type="Gene3D" id="1.10.150.750">
    <property type="match status" value="1"/>
</dbReference>
<dbReference type="InterPro" id="IPR051540">
    <property type="entry name" value="S-2-haloacid_dehalogenase"/>
</dbReference>
<keyword evidence="3" id="KW-1185">Reference proteome</keyword>
<dbReference type="AlphaFoldDB" id="A0A0C3CSC1"/>
<dbReference type="Pfam" id="PF00702">
    <property type="entry name" value="Hydrolase"/>
    <property type="match status" value="1"/>
</dbReference>
<dbReference type="PRINTS" id="PR00413">
    <property type="entry name" value="HADHALOGNASE"/>
</dbReference>
<evidence type="ECO:0000256" key="1">
    <source>
        <dbReference type="ARBA" id="ARBA00022801"/>
    </source>
</evidence>
<dbReference type="GO" id="GO:0016791">
    <property type="term" value="F:phosphatase activity"/>
    <property type="evidence" value="ECO:0007669"/>
    <property type="project" value="UniProtKB-ARBA"/>
</dbReference>
<proteinExistence type="predicted"/>
<sequence>MGKIRPEDPTSFHDIQLLSFDVYSTLIDEKGGLFSGLQPLLSRLPVPNPYANDLKYTLHAFQEFEHELQISRPALQYNKLLQLAYKAFAASIHLPEPSEEEAHHFGSLVGAWPAFPDTVAALKILKKHFRLVILSNIDNDSIAATISGPLKGVEFDAVYTAQDIGSYKPSLSNFKYLLEAVKVDLGVEKEHILHTAQALLVDHIPAKTMGMHSAWINREDEEETLEKIKGEVAFTWQFESLGEMAAAVEKEFESAKII</sequence>
<dbReference type="EMBL" id="KN832875">
    <property type="protein sequence ID" value="KIN01914.1"/>
    <property type="molecule type" value="Genomic_DNA"/>
</dbReference>
<dbReference type="HOGENOM" id="CLU_045011_3_2_1"/>
<dbReference type="InterPro" id="IPR036412">
    <property type="entry name" value="HAD-like_sf"/>
</dbReference>
<keyword evidence="1" id="KW-0378">Hydrolase</keyword>
<dbReference type="PANTHER" id="PTHR43316">
    <property type="entry name" value="HYDROLASE, HALOACID DELAHOGENASE-RELATED"/>
    <property type="match status" value="1"/>
</dbReference>
<dbReference type="InterPro" id="IPR006439">
    <property type="entry name" value="HAD-SF_hydro_IA"/>
</dbReference>
<evidence type="ECO:0000313" key="3">
    <source>
        <dbReference type="Proteomes" id="UP000054321"/>
    </source>
</evidence>
<evidence type="ECO:0008006" key="4">
    <source>
        <dbReference type="Google" id="ProtNLM"/>
    </source>
</evidence>
<reference evidence="3" key="2">
    <citation type="submission" date="2015-01" db="EMBL/GenBank/DDBJ databases">
        <title>Evolutionary Origins and Diversification of the Mycorrhizal Mutualists.</title>
        <authorList>
            <consortium name="DOE Joint Genome Institute"/>
            <consortium name="Mycorrhizal Genomics Consortium"/>
            <person name="Kohler A."/>
            <person name="Kuo A."/>
            <person name="Nagy L.G."/>
            <person name="Floudas D."/>
            <person name="Copeland A."/>
            <person name="Barry K.W."/>
            <person name="Cichocki N."/>
            <person name="Veneault-Fourrey C."/>
            <person name="LaButti K."/>
            <person name="Lindquist E.A."/>
            <person name="Lipzen A."/>
            <person name="Lundell T."/>
            <person name="Morin E."/>
            <person name="Murat C."/>
            <person name="Riley R."/>
            <person name="Ohm R."/>
            <person name="Sun H."/>
            <person name="Tunlid A."/>
            <person name="Henrissat B."/>
            <person name="Grigoriev I.V."/>
            <person name="Hibbett D.S."/>
            <person name="Martin F."/>
        </authorList>
    </citation>
    <scope>NUCLEOTIDE SEQUENCE [LARGE SCALE GENOMIC DNA]</scope>
    <source>
        <strain evidence="3">Zn</strain>
    </source>
</reference>
<dbReference type="InParanoid" id="A0A0C3CSC1"/>
<dbReference type="Proteomes" id="UP000054321">
    <property type="component" value="Unassembled WGS sequence"/>
</dbReference>
<dbReference type="SFLD" id="SFLDG01129">
    <property type="entry name" value="C1.5:_HAD__Beta-PGM__Phosphata"/>
    <property type="match status" value="1"/>
</dbReference>
<name>A0A0C3CSC1_OIDMZ</name>
<protein>
    <recommendedName>
        <fullName evidence="4">Haloacid dehalogenase</fullName>
    </recommendedName>
</protein>
<dbReference type="PANTHER" id="PTHR43316:SF9">
    <property type="entry name" value="ACID DEHALOGENASE, PUTATIVE (AFU_ORTHOLOGUE AFUA_6G14460)-RELATED"/>
    <property type="match status" value="1"/>
</dbReference>
<dbReference type="Gene3D" id="3.40.50.1000">
    <property type="entry name" value="HAD superfamily/HAD-like"/>
    <property type="match status" value="1"/>
</dbReference>
<dbReference type="SFLD" id="SFLDS00003">
    <property type="entry name" value="Haloacid_Dehalogenase"/>
    <property type="match status" value="1"/>
</dbReference>
<evidence type="ECO:0000313" key="2">
    <source>
        <dbReference type="EMBL" id="KIN01914.1"/>
    </source>
</evidence>
<gene>
    <name evidence="2" type="ORF">OIDMADRAFT_41125</name>
</gene>
<accession>A0A0C3CSC1</accession>
<dbReference type="OrthoDB" id="444127at2759"/>
<reference evidence="2 3" key="1">
    <citation type="submission" date="2014-04" db="EMBL/GenBank/DDBJ databases">
        <authorList>
            <consortium name="DOE Joint Genome Institute"/>
            <person name="Kuo A."/>
            <person name="Martino E."/>
            <person name="Perotto S."/>
            <person name="Kohler A."/>
            <person name="Nagy L.G."/>
            <person name="Floudas D."/>
            <person name="Copeland A."/>
            <person name="Barry K.W."/>
            <person name="Cichocki N."/>
            <person name="Veneault-Fourrey C."/>
            <person name="LaButti K."/>
            <person name="Lindquist E.A."/>
            <person name="Lipzen A."/>
            <person name="Lundell T."/>
            <person name="Morin E."/>
            <person name="Murat C."/>
            <person name="Sun H."/>
            <person name="Tunlid A."/>
            <person name="Henrissat B."/>
            <person name="Grigoriev I.V."/>
            <person name="Hibbett D.S."/>
            <person name="Martin F."/>
            <person name="Nordberg H.P."/>
            <person name="Cantor M.N."/>
            <person name="Hua S.X."/>
        </authorList>
    </citation>
    <scope>NUCLEOTIDE SEQUENCE [LARGE SCALE GENOMIC DNA]</scope>
    <source>
        <strain evidence="2 3">Zn</strain>
    </source>
</reference>